<dbReference type="OrthoDB" id="10044505at2759"/>
<dbReference type="InParanoid" id="H0EEU2"/>
<gene>
    <name evidence="1" type="ORF">M7I_0976</name>
</gene>
<comment type="caution">
    <text evidence="1">The sequence shown here is derived from an EMBL/GenBank/DDBJ whole genome shotgun (WGS) entry which is preliminary data.</text>
</comment>
<organism evidence="1 2">
    <name type="scientific">Glarea lozoyensis (strain ATCC 74030 / MF5533)</name>
    <dbReference type="NCBI Taxonomy" id="1104152"/>
    <lineage>
        <taxon>Eukaryota</taxon>
        <taxon>Fungi</taxon>
        <taxon>Dikarya</taxon>
        <taxon>Ascomycota</taxon>
        <taxon>Pezizomycotina</taxon>
        <taxon>Leotiomycetes</taxon>
        <taxon>Helotiales</taxon>
        <taxon>Helotiaceae</taxon>
        <taxon>Glarea</taxon>
    </lineage>
</organism>
<evidence type="ECO:0000313" key="1">
    <source>
        <dbReference type="EMBL" id="EHL03005.1"/>
    </source>
</evidence>
<proteinExistence type="predicted"/>
<dbReference type="AlphaFoldDB" id="H0EEU2"/>
<evidence type="ECO:0000313" key="2">
    <source>
        <dbReference type="Proteomes" id="UP000005446"/>
    </source>
</evidence>
<accession>H0EEU2</accession>
<dbReference type="EMBL" id="AGUE01000016">
    <property type="protein sequence ID" value="EHL03005.1"/>
    <property type="molecule type" value="Genomic_DNA"/>
</dbReference>
<dbReference type="HOGENOM" id="CLU_2542781_0_0_1"/>
<dbReference type="Proteomes" id="UP000005446">
    <property type="component" value="Unassembled WGS sequence"/>
</dbReference>
<reference evidence="1 2" key="1">
    <citation type="journal article" date="2012" name="Eukaryot. Cell">
        <title>Genome sequence of the fungus Glarea lozoyensis: the first genome sequence of a species from the Helotiaceae family.</title>
        <authorList>
            <person name="Youssar L."/>
            <person name="Gruening B.A."/>
            <person name="Erxleben A."/>
            <person name="Guenther S."/>
            <person name="Huettel W."/>
        </authorList>
    </citation>
    <scope>NUCLEOTIDE SEQUENCE [LARGE SCALE GENOMIC DNA]</scope>
    <source>
        <strain evidence="2">ATCC 74030 / MF5533</strain>
    </source>
</reference>
<name>H0EEU2_GLAL7</name>
<sequence length="83" mass="8853">MEVVDTLPVGQEGQALVYVANAVPWPANGTESLGTQGLEKNVTGSPGGTALFTIRQIEGVDMLQIAGRSLEINQTLDLWKVEE</sequence>
<keyword evidence="2" id="KW-1185">Reference proteome</keyword>
<protein>
    <submittedName>
        <fullName evidence="1">Uncharacterized protein</fullName>
    </submittedName>
</protein>